<keyword evidence="10" id="KW-1185">Reference proteome</keyword>
<dbReference type="InterPro" id="IPR051677">
    <property type="entry name" value="AfsR-DnrI-RedD_regulator"/>
</dbReference>
<dbReference type="CDD" id="cd00383">
    <property type="entry name" value="trans_reg_C"/>
    <property type="match status" value="1"/>
</dbReference>
<dbReference type="InterPro" id="IPR019734">
    <property type="entry name" value="TPR_rpt"/>
</dbReference>
<dbReference type="PROSITE" id="PS51755">
    <property type="entry name" value="OMPR_PHOB"/>
    <property type="match status" value="1"/>
</dbReference>
<evidence type="ECO:0000256" key="7">
    <source>
        <dbReference type="SAM" id="MobiDB-lite"/>
    </source>
</evidence>
<name>A0ABQ3MI30_9PSEU</name>
<feature type="repeat" description="TPR" evidence="5">
    <location>
        <begin position="877"/>
        <end position="910"/>
    </location>
</feature>
<dbReference type="SUPFAM" id="SSF46894">
    <property type="entry name" value="C-terminal effector domain of the bipartite response regulators"/>
    <property type="match status" value="1"/>
</dbReference>
<evidence type="ECO:0000256" key="3">
    <source>
        <dbReference type="ARBA" id="ARBA00023125"/>
    </source>
</evidence>
<dbReference type="RefSeq" id="WP_191299285.1">
    <property type="nucleotide sequence ID" value="NZ_BNAR01000005.1"/>
</dbReference>
<dbReference type="InterPro" id="IPR005158">
    <property type="entry name" value="BTAD"/>
</dbReference>
<dbReference type="Pfam" id="PF13424">
    <property type="entry name" value="TPR_12"/>
    <property type="match status" value="1"/>
</dbReference>
<feature type="compositionally biased region" description="Basic and acidic residues" evidence="7">
    <location>
        <begin position="911"/>
        <end position="932"/>
    </location>
</feature>
<gene>
    <name evidence="9" type="ORF">GCM10017774_38310</name>
</gene>
<evidence type="ECO:0000256" key="5">
    <source>
        <dbReference type="PROSITE-ProRule" id="PRU00339"/>
    </source>
</evidence>
<dbReference type="SMART" id="SM01043">
    <property type="entry name" value="BTAD"/>
    <property type="match status" value="1"/>
</dbReference>
<feature type="region of interest" description="Disordered" evidence="7">
    <location>
        <begin position="911"/>
        <end position="946"/>
    </location>
</feature>
<keyword evidence="5" id="KW-0802">TPR repeat</keyword>
<dbReference type="InterPro" id="IPR001867">
    <property type="entry name" value="OmpR/PhoB-type_DNA-bd"/>
</dbReference>
<dbReference type="EMBL" id="BNAR01000005">
    <property type="protein sequence ID" value="GHH42248.1"/>
    <property type="molecule type" value="Genomic_DNA"/>
</dbReference>
<evidence type="ECO:0000313" key="9">
    <source>
        <dbReference type="EMBL" id="GHH42248.1"/>
    </source>
</evidence>
<dbReference type="PANTHER" id="PTHR35807">
    <property type="entry name" value="TRANSCRIPTIONAL REGULATOR REDD-RELATED"/>
    <property type="match status" value="1"/>
</dbReference>
<keyword evidence="3 6" id="KW-0238">DNA-binding</keyword>
<dbReference type="SUPFAM" id="SSF52540">
    <property type="entry name" value="P-loop containing nucleoside triphosphate hydrolases"/>
    <property type="match status" value="1"/>
</dbReference>
<dbReference type="InterPro" id="IPR011990">
    <property type="entry name" value="TPR-like_helical_dom_sf"/>
</dbReference>
<evidence type="ECO:0000256" key="4">
    <source>
        <dbReference type="ARBA" id="ARBA00023163"/>
    </source>
</evidence>
<evidence type="ECO:0000256" key="2">
    <source>
        <dbReference type="ARBA" id="ARBA00023015"/>
    </source>
</evidence>
<dbReference type="PRINTS" id="PR00364">
    <property type="entry name" value="DISEASERSIST"/>
</dbReference>
<organism evidence="9 10">
    <name type="scientific">Lentzea cavernae</name>
    <dbReference type="NCBI Taxonomy" id="2020703"/>
    <lineage>
        <taxon>Bacteria</taxon>
        <taxon>Bacillati</taxon>
        <taxon>Actinomycetota</taxon>
        <taxon>Actinomycetes</taxon>
        <taxon>Pseudonocardiales</taxon>
        <taxon>Pseudonocardiaceae</taxon>
        <taxon>Lentzea</taxon>
    </lineage>
</organism>
<dbReference type="Pfam" id="PF00486">
    <property type="entry name" value="Trans_reg_C"/>
    <property type="match status" value="1"/>
</dbReference>
<proteinExistence type="inferred from homology"/>
<dbReference type="Proteomes" id="UP000605568">
    <property type="component" value="Unassembled WGS sequence"/>
</dbReference>
<dbReference type="SUPFAM" id="SSF48452">
    <property type="entry name" value="TPR-like"/>
    <property type="match status" value="3"/>
</dbReference>
<comment type="similarity">
    <text evidence="1">Belongs to the AfsR/DnrI/RedD regulatory family.</text>
</comment>
<dbReference type="InterPro" id="IPR016032">
    <property type="entry name" value="Sig_transdc_resp-reg_C-effctor"/>
</dbReference>
<protein>
    <submittedName>
        <fullName evidence="9">SARP family transcriptional regulator</fullName>
    </submittedName>
</protein>
<feature type="DNA-binding region" description="OmpR/PhoB-type" evidence="6">
    <location>
        <begin position="1"/>
        <end position="94"/>
    </location>
</feature>
<evidence type="ECO:0000313" key="10">
    <source>
        <dbReference type="Proteomes" id="UP000605568"/>
    </source>
</evidence>
<dbReference type="InterPro" id="IPR036388">
    <property type="entry name" value="WH-like_DNA-bd_sf"/>
</dbReference>
<dbReference type="PROSITE" id="PS50005">
    <property type="entry name" value="TPR"/>
    <property type="match status" value="2"/>
</dbReference>
<evidence type="ECO:0000256" key="6">
    <source>
        <dbReference type="PROSITE-ProRule" id="PRU01091"/>
    </source>
</evidence>
<dbReference type="SMART" id="SM00028">
    <property type="entry name" value="TPR"/>
    <property type="match status" value="5"/>
</dbReference>
<comment type="caution">
    <text evidence="9">The sequence shown here is derived from an EMBL/GenBank/DDBJ whole genome shotgun (WGS) entry which is preliminary data.</text>
</comment>
<keyword evidence="4" id="KW-0804">Transcription</keyword>
<dbReference type="Gene3D" id="1.10.10.10">
    <property type="entry name" value="Winged helix-like DNA-binding domain superfamily/Winged helix DNA-binding domain"/>
    <property type="match status" value="1"/>
</dbReference>
<dbReference type="Gene3D" id="1.25.40.10">
    <property type="entry name" value="Tetratricopeptide repeat domain"/>
    <property type="match status" value="2"/>
</dbReference>
<accession>A0ABQ3MI30</accession>
<dbReference type="Pfam" id="PF03704">
    <property type="entry name" value="BTAD"/>
    <property type="match status" value="1"/>
</dbReference>
<evidence type="ECO:0000259" key="8">
    <source>
        <dbReference type="PROSITE" id="PS51755"/>
    </source>
</evidence>
<dbReference type="PANTHER" id="PTHR35807:SF1">
    <property type="entry name" value="TRANSCRIPTIONAL REGULATOR REDD"/>
    <property type="match status" value="1"/>
</dbReference>
<evidence type="ECO:0000256" key="1">
    <source>
        <dbReference type="ARBA" id="ARBA00005820"/>
    </source>
</evidence>
<feature type="domain" description="OmpR/PhoB-type" evidence="8">
    <location>
        <begin position="1"/>
        <end position="94"/>
    </location>
</feature>
<dbReference type="InterPro" id="IPR027417">
    <property type="entry name" value="P-loop_NTPase"/>
</dbReference>
<sequence>MGVDVGLLGEVTARVDGRTVDLGPAKRRCVLAALAADAGRVVPADRLMEQVWGADTPRRGRVALHSHISRLRQALLGAAGVEIVLRSGGYVLMVDHADQSVDLHRFRDLRTRARDADDVQRVRLLTDAVALWRGEPLTGLAGQWAEAERDRLRQELLAAEHDLIDARLRIGQGQELVVELSARVAGYPLDERVAGQYLLALHHAGRSADALEHYRQLRDRLVEELGADPGAPLQELHQRILTADSTLSIRPGGGVTAQMVVPQQLPAAPSHFTGRETELAALTANLDQAGPDRTVVIAAIGGTGGIGKTWLALAWAHLHLDRFSDGQLFVDLNGFSPVQEPMAPEVAVRGFLDALGVDPGRIPAELHAQAALYRTLVAGRRVLVVLDNAATAEQVIPLLPGSPTCTVLVTGRTRLASLIDRHGARHLQLDVLTPDEARALLAARLGADPVAAEPDAVNELVELCGSNPLALSITARDAATRPGFSLAEVAAELRKLGLEILDHDTDPAASLPAVLSWSLHRLTDEHRTVFGLLGIAPGPDIALPGVIALTGLSPARARKALSALEEASLLERRPGDRYVMHDLVRAYAATTARDLPDDIPDTALARVMDFYLHTAFTADRLVDPARPLIRPEPPAPGVHPHPLHDAAAALAWLQTEHATLLATQRAAIVLGRHQVVWHLAWTLDTFHLWRGHRRDTLTAWRAALDAAPHLPDSATRSCAHRNLGDACSRLGLHEEAIGHLNQALTLAVHHSDPAEQAHTQMVLARAWGERREDQQALDHARQALDLLRALGQPVWEAHALNAVGWYAARLGEFDTARDHCLAALTPLRHHHNPYGEATTLDSLGLIAHRTGDHQQAVDNYHQALALFRTLDDAYEVANTLGNIGHPYTALGQHHQARQAWREALMLYREQGRDDDAERVQRQLDDLGPHHDAAQPPRSPESVNRPK</sequence>
<keyword evidence="2" id="KW-0805">Transcription regulation</keyword>
<dbReference type="Gene3D" id="3.40.50.300">
    <property type="entry name" value="P-loop containing nucleotide triphosphate hydrolases"/>
    <property type="match status" value="1"/>
</dbReference>
<feature type="repeat" description="TPR" evidence="5">
    <location>
        <begin position="837"/>
        <end position="870"/>
    </location>
</feature>
<dbReference type="CDD" id="cd15831">
    <property type="entry name" value="BTAD"/>
    <property type="match status" value="1"/>
</dbReference>
<reference evidence="10" key="1">
    <citation type="journal article" date="2019" name="Int. J. Syst. Evol. Microbiol.">
        <title>The Global Catalogue of Microorganisms (GCM) 10K type strain sequencing project: providing services to taxonomists for standard genome sequencing and annotation.</title>
        <authorList>
            <consortium name="The Broad Institute Genomics Platform"/>
            <consortium name="The Broad Institute Genome Sequencing Center for Infectious Disease"/>
            <person name="Wu L."/>
            <person name="Ma J."/>
        </authorList>
    </citation>
    <scope>NUCLEOTIDE SEQUENCE [LARGE SCALE GENOMIC DNA]</scope>
    <source>
        <strain evidence="10">CGMCC 4.7367</strain>
    </source>
</reference>
<dbReference type="SMART" id="SM00862">
    <property type="entry name" value="Trans_reg_C"/>
    <property type="match status" value="1"/>
</dbReference>